<feature type="region of interest" description="Disordered" evidence="2">
    <location>
        <begin position="336"/>
        <end position="358"/>
    </location>
</feature>
<feature type="region of interest" description="Disordered" evidence="2">
    <location>
        <begin position="45"/>
        <end position="74"/>
    </location>
</feature>
<reference evidence="3" key="2">
    <citation type="journal article" date="2022" name="Hortic Res">
        <title>The genome of Dioscorea zingiberensis sheds light on the biosynthesis, origin and evolution of the medicinally important diosgenin saponins.</title>
        <authorList>
            <person name="Li Y."/>
            <person name="Tan C."/>
            <person name="Li Z."/>
            <person name="Guo J."/>
            <person name="Li S."/>
            <person name="Chen X."/>
            <person name="Wang C."/>
            <person name="Dai X."/>
            <person name="Yang H."/>
            <person name="Song W."/>
            <person name="Hou L."/>
            <person name="Xu J."/>
            <person name="Tong Z."/>
            <person name="Xu A."/>
            <person name="Yuan X."/>
            <person name="Wang W."/>
            <person name="Yang Q."/>
            <person name="Chen L."/>
            <person name="Sun Z."/>
            <person name="Wang K."/>
            <person name="Pan B."/>
            <person name="Chen J."/>
            <person name="Bao Y."/>
            <person name="Liu F."/>
            <person name="Qi X."/>
            <person name="Gang D.R."/>
            <person name="Wen J."/>
            <person name="Li J."/>
        </authorList>
    </citation>
    <scope>NUCLEOTIDE SEQUENCE</scope>
    <source>
        <strain evidence="3">Dzin_1.0</strain>
    </source>
</reference>
<dbReference type="PANTHER" id="PTHR33083">
    <property type="entry name" value="EXPRESSED PROTEIN"/>
    <property type="match status" value="1"/>
</dbReference>
<reference evidence="3" key="1">
    <citation type="submission" date="2021-03" db="EMBL/GenBank/DDBJ databases">
        <authorList>
            <person name="Li Z."/>
            <person name="Yang C."/>
        </authorList>
    </citation>
    <scope>NUCLEOTIDE SEQUENCE</scope>
    <source>
        <strain evidence="3">Dzin_1.0</strain>
        <tissue evidence="3">Leaf</tissue>
    </source>
</reference>
<name>A0A9D5CIB1_9LILI</name>
<dbReference type="Pfam" id="PF01190">
    <property type="entry name" value="Pollen_Ole_e_1"/>
    <property type="match status" value="1"/>
</dbReference>
<dbReference type="GO" id="GO:0010150">
    <property type="term" value="P:leaf senescence"/>
    <property type="evidence" value="ECO:0007669"/>
    <property type="project" value="UniProtKB-ARBA"/>
</dbReference>
<protein>
    <submittedName>
        <fullName evidence="3">Uncharacterized protein</fullName>
    </submittedName>
</protein>
<organism evidence="3 4">
    <name type="scientific">Dioscorea zingiberensis</name>
    <dbReference type="NCBI Taxonomy" id="325984"/>
    <lineage>
        <taxon>Eukaryota</taxon>
        <taxon>Viridiplantae</taxon>
        <taxon>Streptophyta</taxon>
        <taxon>Embryophyta</taxon>
        <taxon>Tracheophyta</taxon>
        <taxon>Spermatophyta</taxon>
        <taxon>Magnoliopsida</taxon>
        <taxon>Liliopsida</taxon>
        <taxon>Dioscoreales</taxon>
        <taxon>Dioscoreaceae</taxon>
        <taxon>Dioscorea</taxon>
    </lineage>
</organism>
<evidence type="ECO:0000256" key="2">
    <source>
        <dbReference type="SAM" id="MobiDB-lite"/>
    </source>
</evidence>
<feature type="region of interest" description="Disordered" evidence="2">
    <location>
        <begin position="162"/>
        <end position="184"/>
    </location>
</feature>
<evidence type="ECO:0000313" key="3">
    <source>
        <dbReference type="EMBL" id="KAJ0973394.1"/>
    </source>
</evidence>
<dbReference type="Proteomes" id="UP001085076">
    <property type="component" value="Miscellaneous, Linkage group lg05"/>
</dbReference>
<feature type="region of interest" description="Disordered" evidence="2">
    <location>
        <begin position="95"/>
        <end position="137"/>
    </location>
</feature>
<gene>
    <name evidence="3" type="ORF">J5N97_021353</name>
</gene>
<dbReference type="EMBL" id="JAGGNH010000005">
    <property type="protein sequence ID" value="KAJ0973394.1"/>
    <property type="molecule type" value="Genomic_DNA"/>
</dbReference>
<dbReference type="Pfam" id="PF04520">
    <property type="entry name" value="Senescence_reg"/>
    <property type="match status" value="1"/>
</dbReference>
<dbReference type="PANTHER" id="PTHR33083:SF116">
    <property type="entry name" value="OS04G0413900 PROTEIN"/>
    <property type="match status" value="1"/>
</dbReference>
<evidence type="ECO:0000313" key="4">
    <source>
        <dbReference type="Proteomes" id="UP001085076"/>
    </source>
</evidence>
<feature type="compositionally biased region" description="Low complexity" evidence="2">
    <location>
        <begin position="112"/>
        <end position="129"/>
    </location>
</feature>
<dbReference type="AlphaFoldDB" id="A0A9D5CIB1"/>
<proteinExistence type="inferred from homology"/>
<comment type="caution">
    <text evidence="3">The sequence shown here is derived from an EMBL/GenBank/DDBJ whole genome shotgun (WGS) entry which is preliminary data.</text>
</comment>
<keyword evidence="4" id="KW-1185">Reference proteome</keyword>
<dbReference type="OrthoDB" id="684536at2759"/>
<comment type="similarity">
    <text evidence="1">Belongs to the senescence regulator S40 family.</text>
</comment>
<dbReference type="InterPro" id="IPR007608">
    <property type="entry name" value="Senescence_reg_S40"/>
</dbReference>
<feature type="compositionally biased region" description="Pro residues" evidence="2">
    <location>
        <begin position="348"/>
        <end position="358"/>
    </location>
</feature>
<accession>A0A9D5CIB1</accession>
<evidence type="ECO:0000256" key="1">
    <source>
        <dbReference type="ARBA" id="ARBA00034773"/>
    </source>
</evidence>
<sequence>MEFYRSHRSGASAQSRFLGVLARPGGDSISGNSGVELHEDEVFWTGSDTPEPIVSPKATSPAMLAAENPNPRSSLYRRIPEKNSGILAALVEDEKKRRGADAAGPPLLQRKPSTASSSASTSPSSASSARMIPAIPKPKTDYGGGKLFLQSAPVNIPIPPRFARDGHEASGGAAEADEADEDDDEMLPPHEIIARRSGMGNSVTSFSVLEGIGRTLKGRDLRQVRNAVFLKTGYVRKHAGVKITILCNHTKNAVSTTTLTNKKGHFEAEIPSTTPSSKCFAKLLGGPVQLCAYKRNMVSEISMNVQGESKSYKLSTPLAFFITSCSSRVKDTVNEKLADTDKSSSPPAEDPQPTPWGLPPPSYFYRFLPIIGIP</sequence>
<feature type="compositionally biased region" description="Acidic residues" evidence="2">
    <location>
        <begin position="175"/>
        <end position="184"/>
    </location>
</feature>